<keyword evidence="2" id="KW-0808">Transferase</keyword>
<dbReference type="EMBL" id="MEZT01000018">
    <property type="protein sequence ID" value="OGD56546.1"/>
    <property type="molecule type" value="Genomic_DNA"/>
</dbReference>
<evidence type="ECO:0000313" key="3">
    <source>
        <dbReference type="Proteomes" id="UP000178764"/>
    </source>
</evidence>
<dbReference type="Pfam" id="PF13847">
    <property type="entry name" value="Methyltransf_31"/>
    <property type="match status" value="1"/>
</dbReference>
<evidence type="ECO:0000259" key="1">
    <source>
        <dbReference type="Pfam" id="PF13847"/>
    </source>
</evidence>
<keyword evidence="2" id="KW-0489">Methyltransferase</keyword>
<comment type="caution">
    <text evidence="2">The sequence shown here is derived from an EMBL/GenBank/DDBJ whole genome shotgun (WGS) entry which is preliminary data.</text>
</comment>
<dbReference type="SUPFAM" id="SSF53335">
    <property type="entry name" value="S-adenosyl-L-methionine-dependent methyltransferases"/>
    <property type="match status" value="1"/>
</dbReference>
<dbReference type="InterPro" id="IPR025714">
    <property type="entry name" value="Methyltranfer_dom"/>
</dbReference>
<organism evidence="2 3">
    <name type="scientific">Candidatus Berkelbacteria bacterium RBG_13_40_8</name>
    <dbReference type="NCBI Taxonomy" id="1797467"/>
    <lineage>
        <taxon>Bacteria</taxon>
        <taxon>Candidatus Berkelbacteria</taxon>
    </lineage>
</organism>
<reference evidence="2 3" key="1">
    <citation type="journal article" date="2016" name="Nat. Commun.">
        <title>Thousands of microbial genomes shed light on interconnected biogeochemical processes in an aquifer system.</title>
        <authorList>
            <person name="Anantharaman K."/>
            <person name="Brown C.T."/>
            <person name="Hug L.A."/>
            <person name="Sharon I."/>
            <person name="Castelle C.J."/>
            <person name="Probst A.J."/>
            <person name="Thomas B.C."/>
            <person name="Singh A."/>
            <person name="Wilkins M.J."/>
            <person name="Karaoz U."/>
            <person name="Brodie E.L."/>
            <person name="Williams K.H."/>
            <person name="Hubbard S.S."/>
            <person name="Banfield J.F."/>
        </authorList>
    </citation>
    <scope>NUCLEOTIDE SEQUENCE [LARGE SCALE GENOMIC DNA]</scope>
</reference>
<sequence>MADKNKLLNEFDLNLICELHEGLERQGPGSPEMTVKALSFLDNLNKISRVADLGCGTGGQTMVLAKNIAGNITGVDFYPGFINTFNDNAKKLNLQERVKGIVGSMDNLPFQKEEFDLIWSEGAIAGIGFEKGLNYWKDFLKKDGYVAITYESWFTQERPAEIEKWWVDNVPEISTIGHNILMMQKSGYIPVAAFILPEKCWTDNYFIPREAAGKALLEKYAGNKTVEAFIAKMRYEAELYSKYKQYYGYVFYIGKKI</sequence>
<name>A0A1F5DNE8_9BACT</name>
<gene>
    <name evidence="2" type="ORF">A2V71_02565</name>
</gene>
<protein>
    <submittedName>
        <fullName evidence="2">Methyltransferase type 11</fullName>
    </submittedName>
</protein>
<accession>A0A1F5DNE8</accession>
<dbReference type="AlphaFoldDB" id="A0A1F5DNE8"/>
<dbReference type="CDD" id="cd02440">
    <property type="entry name" value="AdoMet_MTases"/>
    <property type="match status" value="1"/>
</dbReference>
<dbReference type="InterPro" id="IPR029063">
    <property type="entry name" value="SAM-dependent_MTases_sf"/>
</dbReference>
<dbReference type="Proteomes" id="UP000178764">
    <property type="component" value="Unassembled WGS sequence"/>
</dbReference>
<feature type="domain" description="Methyltransferase" evidence="1">
    <location>
        <begin position="48"/>
        <end position="167"/>
    </location>
</feature>
<dbReference type="GO" id="GO:0008168">
    <property type="term" value="F:methyltransferase activity"/>
    <property type="evidence" value="ECO:0007669"/>
    <property type="project" value="UniProtKB-KW"/>
</dbReference>
<proteinExistence type="predicted"/>
<dbReference type="GO" id="GO:0032259">
    <property type="term" value="P:methylation"/>
    <property type="evidence" value="ECO:0007669"/>
    <property type="project" value="UniProtKB-KW"/>
</dbReference>
<evidence type="ECO:0000313" key="2">
    <source>
        <dbReference type="EMBL" id="OGD56546.1"/>
    </source>
</evidence>
<dbReference type="Gene3D" id="3.40.50.150">
    <property type="entry name" value="Vaccinia Virus protein VP39"/>
    <property type="match status" value="1"/>
</dbReference>